<evidence type="ECO:0000256" key="3">
    <source>
        <dbReference type="ARBA" id="ARBA00022989"/>
    </source>
</evidence>
<sequence length="63" mass="6840">MLTGLLQYNDVGLLLLRIAAAIIFLYHGLPKLTKSKKMSSMMGMPAGMIFMLGIVETLAALRA</sequence>
<evidence type="ECO:0000313" key="6">
    <source>
        <dbReference type="EMBL" id="PIR45946.1"/>
    </source>
</evidence>
<evidence type="ECO:0008006" key="8">
    <source>
        <dbReference type="Google" id="ProtNLM"/>
    </source>
</evidence>
<dbReference type="Proteomes" id="UP000230431">
    <property type="component" value="Unassembled WGS sequence"/>
</dbReference>
<feature type="non-terminal residue" evidence="6">
    <location>
        <position position="63"/>
    </location>
</feature>
<dbReference type="InterPro" id="IPR032808">
    <property type="entry name" value="DoxX"/>
</dbReference>
<keyword evidence="4 5" id="KW-0472">Membrane</keyword>
<organism evidence="6 7">
    <name type="scientific">Candidatus Vogelbacteria bacterium CG10_big_fil_rev_8_21_14_0_10_49_38</name>
    <dbReference type="NCBI Taxonomy" id="1975043"/>
    <lineage>
        <taxon>Bacteria</taxon>
        <taxon>Candidatus Vogeliibacteriota</taxon>
    </lineage>
</organism>
<reference evidence="6 7" key="1">
    <citation type="submission" date="2017-09" db="EMBL/GenBank/DDBJ databases">
        <title>Depth-based differentiation of microbial function through sediment-hosted aquifers and enrichment of novel symbionts in the deep terrestrial subsurface.</title>
        <authorList>
            <person name="Probst A.J."/>
            <person name="Ladd B."/>
            <person name="Jarett J.K."/>
            <person name="Geller-Mcgrath D.E."/>
            <person name="Sieber C.M."/>
            <person name="Emerson J.B."/>
            <person name="Anantharaman K."/>
            <person name="Thomas B.C."/>
            <person name="Malmstrom R."/>
            <person name="Stieglmeier M."/>
            <person name="Klingl A."/>
            <person name="Woyke T."/>
            <person name="Ryan C.M."/>
            <person name="Banfield J.F."/>
        </authorList>
    </citation>
    <scope>NUCLEOTIDE SEQUENCE [LARGE SCALE GENOMIC DNA]</scope>
    <source>
        <strain evidence="6">CG10_big_fil_rev_8_21_14_0_10_49_38</strain>
    </source>
</reference>
<protein>
    <recommendedName>
        <fullName evidence="8">DoxX family protein</fullName>
    </recommendedName>
</protein>
<comment type="caution">
    <text evidence="6">The sequence shown here is derived from an EMBL/GenBank/DDBJ whole genome shotgun (WGS) entry which is preliminary data.</text>
</comment>
<keyword evidence="3 5" id="KW-1133">Transmembrane helix</keyword>
<dbReference type="GO" id="GO:0016020">
    <property type="term" value="C:membrane"/>
    <property type="evidence" value="ECO:0007669"/>
    <property type="project" value="UniProtKB-SubCell"/>
</dbReference>
<evidence type="ECO:0000256" key="4">
    <source>
        <dbReference type="ARBA" id="ARBA00023136"/>
    </source>
</evidence>
<dbReference type="Pfam" id="PF07681">
    <property type="entry name" value="DoxX"/>
    <property type="match status" value="1"/>
</dbReference>
<accession>A0A2H0RHP0</accession>
<feature type="transmembrane region" description="Helical" evidence="5">
    <location>
        <begin position="41"/>
        <end position="61"/>
    </location>
</feature>
<dbReference type="EMBL" id="PCYK01000018">
    <property type="protein sequence ID" value="PIR45946.1"/>
    <property type="molecule type" value="Genomic_DNA"/>
</dbReference>
<evidence type="ECO:0000256" key="2">
    <source>
        <dbReference type="ARBA" id="ARBA00022692"/>
    </source>
</evidence>
<evidence type="ECO:0000256" key="1">
    <source>
        <dbReference type="ARBA" id="ARBA00004141"/>
    </source>
</evidence>
<feature type="transmembrane region" description="Helical" evidence="5">
    <location>
        <begin position="12"/>
        <end position="29"/>
    </location>
</feature>
<comment type="subcellular location">
    <subcellularLocation>
        <location evidence="1">Membrane</location>
        <topology evidence="1">Multi-pass membrane protein</topology>
    </subcellularLocation>
</comment>
<proteinExistence type="predicted"/>
<evidence type="ECO:0000313" key="7">
    <source>
        <dbReference type="Proteomes" id="UP000230431"/>
    </source>
</evidence>
<evidence type="ECO:0000256" key="5">
    <source>
        <dbReference type="SAM" id="Phobius"/>
    </source>
</evidence>
<dbReference type="AlphaFoldDB" id="A0A2H0RHP0"/>
<gene>
    <name evidence="6" type="ORF">COV08_02300</name>
</gene>
<name>A0A2H0RHP0_9BACT</name>
<keyword evidence="2 5" id="KW-0812">Transmembrane</keyword>